<reference evidence="3" key="2">
    <citation type="submission" date="2023-06" db="EMBL/GenBank/DDBJ databases">
        <authorList>
            <person name="Swenson N.G."/>
            <person name="Wegrzyn J.L."/>
            <person name="Mcevoy S.L."/>
        </authorList>
    </citation>
    <scope>NUCLEOTIDE SEQUENCE</scope>
    <source>
        <strain evidence="3">NS2018</strain>
        <tissue evidence="3">Leaf</tissue>
    </source>
</reference>
<feature type="region of interest" description="Disordered" evidence="1">
    <location>
        <begin position="1"/>
        <end position="22"/>
    </location>
</feature>
<proteinExistence type="predicted"/>
<dbReference type="InterPro" id="IPR046796">
    <property type="entry name" value="Transposase_32_dom"/>
</dbReference>
<evidence type="ECO:0000313" key="4">
    <source>
        <dbReference type="Proteomes" id="UP001168877"/>
    </source>
</evidence>
<dbReference type="AlphaFoldDB" id="A0AA39VLJ5"/>
<gene>
    <name evidence="3" type="ORF">LWI29_038312</name>
</gene>
<accession>A0AA39VLJ5</accession>
<name>A0AA39VLJ5_ACESA</name>
<keyword evidence="4" id="KW-1185">Reference proteome</keyword>
<dbReference type="Pfam" id="PF20167">
    <property type="entry name" value="Transposase_32"/>
    <property type="match status" value="1"/>
</dbReference>
<comment type="caution">
    <text evidence="3">The sequence shown here is derived from an EMBL/GenBank/DDBJ whole genome shotgun (WGS) entry which is preliminary data.</text>
</comment>
<dbReference type="EMBL" id="JAUESC010000384">
    <property type="protein sequence ID" value="KAK0583571.1"/>
    <property type="molecule type" value="Genomic_DNA"/>
</dbReference>
<evidence type="ECO:0000259" key="2">
    <source>
        <dbReference type="Pfam" id="PF20167"/>
    </source>
</evidence>
<evidence type="ECO:0000313" key="3">
    <source>
        <dbReference type="EMBL" id="KAK0583571.1"/>
    </source>
</evidence>
<reference evidence="3" key="1">
    <citation type="journal article" date="2022" name="Plant J.">
        <title>Strategies of tolerance reflected in two North American maple genomes.</title>
        <authorList>
            <person name="McEvoy S.L."/>
            <person name="Sezen U.U."/>
            <person name="Trouern-Trend A."/>
            <person name="McMahon S.M."/>
            <person name="Schaberg P.G."/>
            <person name="Yang J."/>
            <person name="Wegrzyn J.L."/>
            <person name="Swenson N.G."/>
        </authorList>
    </citation>
    <scope>NUCLEOTIDE SEQUENCE</scope>
    <source>
        <strain evidence="3">NS2018</strain>
    </source>
</reference>
<organism evidence="3 4">
    <name type="scientific">Acer saccharum</name>
    <name type="common">Sugar maple</name>
    <dbReference type="NCBI Taxonomy" id="4024"/>
    <lineage>
        <taxon>Eukaryota</taxon>
        <taxon>Viridiplantae</taxon>
        <taxon>Streptophyta</taxon>
        <taxon>Embryophyta</taxon>
        <taxon>Tracheophyta</taxon>
        <taxon>Spermatophyta</taxon>
        <taxon>Magnoliopsida</taxon>
        <taxon>eudicotyledons</taxon>
        <taxon>Gunneridae</taxon>
        <taxon>Pentapetalae</taxon>
        <taxon>rosids</taxon>
        <taxon>malvids</taxon>
        <taxon>Sapindales</taxon>
        <taxon>Sapindaceae</taxon>
        <taxon>Hippocastanoideae</taxon>
        <taxon>Acereae</taxon>
        <taxon>Acer</taxon>
    </lineage>
</organism>
<feature type="domain" description="Putative plant transposon protein" evidence="2">
    <location>
        <begin position="42"/>
        <end position="191"/>
    </location>
</feature>
<dbReference type="Proteomes" id="UP001168877">
    <property type="component" value="Unassembled WGS sequence"/>
</dbReference>
<protein>
    <recommendedName>
        <fullName evidence="2">Putative plant transposon protein domain-containing protein</fullName>
    </recommendedName>
</protein>
<evidence type="ECO:0000256" key="1">
    <source>
        <dbReference type="SAM" id="MobiDB-lite"/>
    </source>
</evidence>
<sequence>MSGRTRQFAKQVGQGSERRTRRALQVPPCVRHTNFEDRMEYFKWHDIVMERGITVKVVEEFYSGMVPEYFQQHSSVMVRGVEVLMTIADINKYYRIEILDDQQVAPDYRMKHTNLRLDLSFWLVFISLSLTPRKHKTSVNFNATTVLHDQLIDVGFFIKREILELGCIRVDKQPFIFPSLITAFCKEVGVDFGSDLF</sequence>